<protein>
    <recommendedName>
        <fullName evidence="1">HTH cro/C1-type domain-containing protein</fullName>
    </recommendedName>
</protein>
<feature type="domain" description="HTH cro/C1-type" evidence="1">
    <location>
        <begin position="12"/>
        <end position="66"/>
    </location>
</feature>
<evidence type="ECO:0000313" key="3">
    <source>
        <dbReference type="Proteomes" id="UP001501588"/>
    </source>
</evidence>
<keyword evidence="3" id="KW-1185">Reference proteome</keyword>
<dbReference type="PROSITE" id="PS50943">
    <property type="entry name" value="HTH_CROC1"/>
    <property type="match status" value="1"/>
</dbReference>
<evidence type="ECO:0000259" key="1">
    <source>
        <dbReference type="PROSITE" id="PS50943"/>
    </source>
</evidence>
<name>A0ABN1EU36_9PROT</name>
<organism evidence="2 3">
    <name type="scientific">Craurococcus roseus</name>
    <dbReference type="NCBI Taxonomy" id="77585"/>
    <lineage>
        <taxon>Bacteria</taxon>
        <taxon>Pseudomonadati</taxon>
        <taxon>Pseudomonadota</taxon>
        <taxon>Alphaproteobacteria</taxon>
        <taxon>Acetobacterales</taxon>
        <taxon>Acetobacteraceae</taxon>
        <taxon>Craurococcus</taxon>
    </lineage>
</organism>
<comment type="caution">
    <text evidence="2">The sequence shown here is derived from an EMBL/GenBank/DDBJ whole genome shotgun (WGS) entry which is preliminary data.</text>
</comment>
<sequence>MAQAGLTPIQCRVARTAAGWSQEELAKAADVSRPVVQDFERGDRIPMVNNLRAIRAALESRRVRFLGVADGVATIAFADDEAK</sequence>
<dbReference type="RefSeq" id="WP_343894212.1">
    <property type="nucleotide sequence ID" value="NZ_BAAAFZ010000009.1"/>
</dbReference>
<dbReference type="Proteomes" id="UP001501588">
    <property type="component" value="Unassembled WGS sequence"/>
</dbReference>
<dbReference type="EMBL" id="BAAAFZ010000009">
    <property type="protein sequence ID" value="GAA0574442.1"/>
    <property type="molecule type" value="Genomic_DNA"/>
</dbReference>
<evidence type="ECO:0000313" key="2">
    <source>
        <dbReference type="EMBL" id="GAA0574442.1"/>
    </source>
</evidence>
<gene>
    <name evidence="2" type="ORF">GCM10009416_11430</name>
</gene>
<accession>A0ABN1EU36</accession>
<dbReference type="SMART" id="SM00530">
    <property type="entry name" value="HTH_XRE"/>
    <property type="match status" value="1"/>
</dbReference>
<dbReference type="Gene3D" id="1.10.260.40">
    <property type="entry name" value="lambda repressor-like DNA-binding domains"/>
    <property type="match status" value="1"/>
</dbReference>
<dbReference type="Pfam" id="PF01381">
    <property type="entry name" value="HTH_3"/>
    <property type="match status" value="1"/>
</dbReference>
<dbReference type="InterPro" id="IPR010982">
    <property type="entry name" value="Lambda_DNA-bd_dom_sf"/>
</dbReference>
<proteinExistence type="predicted"/>
<dbReference type="InterPro" id="IPR001387">
    <property type="entry name" value="Cro/C1-type_HTH"/>
</dbReference>
<reference evidence="2 3" key="1">
    <citation type="journal article" date="2019" name="Int. J. Syst. Evol. Microbiol.">
        <title>The Global Catalogue of Microorganisms (GCM) 10K type strain sequencing project: providing services to taxonomists for standard genome sequencing and annotation.</title>
        <authorList>
            <consortium name="The Broad Institute Genomics Platform"/>
            <consortium name="The Broad Institute Genome Sequencing Center for Infectious Disease"/>
            <person name="Wu L."/>
            <person name="Ma J."/>
        </authorList>
    </citation>
    <scope>NUCLEOTIDE SEQUENCE [LARGE SCALE GENOMIC DNA]</scope>
    <source>
        <strain evidence="2 3">JCM 9933</strain>
    </source>
</reference>
<dbReference type="CDD" id="cd00093">
    <property type="entry name" value="HTH_XRE"/>
    <property type="match status" value="1"/>
</dbReference>
<dbReference type="SUPFAM" id="SSF47413">
    <property type="entry name" value="lambda repressor-like DNA-binding domains"/>
    <property type="match status" value="1"/>
</dbReference>